<gene>
    <name evidence="2" type="ORF">POCULU_LOCUS8451</name>
</gene>
<evidence type="ECO:0000313" key="3">
    <source>
        <dbReference type="Proteomes" id="UP000789572"/>
    </source>
</evidence>
<dbReference type="EMBL" id="CAJVPJ010002452">
    <property type="protein sequence ID" value="CAG8621677.1"/>
    <property type="molecule type" value="Genomic_DNA"/>
</dbReference>
<dbReference type="OrthoDB" id="2315594at2759"/>
<feature type="compositionally biased region" description="Basic and acidic residues" evidence="1">
    <location>
        <begin position="20"/>
        <end position="29"/>
    </location>
</feature>
<protein>
    <submittedName>
        <fullName evidence="2">7385_t:CDS:1</fullName>
    </submittedName>
</protein>
<feature type="region of interest" description="Disordered" evidence="1">
    <location>
        <begin position="1"/>
        <end position="76"/>
    </location>
</feature>
<proteinExistence type="predicted"/>
<dbReference type="Proteomes" id="UP000789572">
    <property type="component" value="Unassembled WGS sequence"/>
</dbReference>
<keyword evidence="3" id="KW-1185">Reference proteome</keyword>
<feature type="non-terminal residue" evidence="2">
    <location>
        <position position="113"/>
    </location>
</feature>
<organism evidence="2 3">
    <name type="scientific">Paraglomus occultum</name>
    <dbReference type="NCBI Taxonomy" id="144539"/>
    <lineage>
        <taxon>Eukaryota</taxon>
        <taxon>Fungi</taxon>
        <taxon>Fungi incertae sedis</taxon>
        <taxon>Mucoromycota</taxon>
        <taxon>Glomeromycotina</taxon>
        <taxon>Glomeromycetes</taxon>
        <taxon>Paraglomerales</taxon>
        <taxon>Paraglomeraceae</taxon>
        <taxon>Paraglomus</taxon>
    </lineage>
</organism>
<accession>A0A9N9D427</accession>
<comment type="caution">
    <text evidence="2">The sequence shown here is derived from an EMBL/GenBank/DDBJ whole genome shotgun (WGS) entry which is preliminary data.</text>
</comment>
<dbReference type="AlphaFoldDB" id="A0A9N9D427"/>
<name>A0A9N9D427_9GLOM</name>
<reference evidence="2" key="1">
    <citation type="submission" date="2021-06" db="EMBL/GenBank/DDBJ databases">
        <authorList>
            <person name="Kallberg Y."/>
            <person name="Tangrot J."/>
            <person name="Rosling A."/>
        </authorList>
    </citation>
    <scope>NUCLEOTIDE SEQUENCE</scope>
    <source>
        <strain evidence="2">IA702</strain>
    </source>
</reference>
<sequence length="113" mass="12504">MTSVEDTKTVGEGGVATAEGEGRVKDVSERGIGGTMAERLEEKTNVGGPSNGAKPKKFREKQQKDPTVYNGRPFERTGPPIALYNEIFGRFIQESNDENLVMTADHYKWTVRI</sequence>
<evidence type="ECO:0000313" key="2">
    <source>
        <dbReference type="EMBL" id="CAG8621677.1"/>
    </source>
</evidence>
<evidence type="ECO:0000256" key="1">
    <source>
        <dbReference type="SAM" id="MobiDB-lite"/>
    </source>
</evidence>